<evidence type="ECO:0000256" key="5">
    <source>
        <dbReference type="ARBA" id="ARBA00022692"/>
    </source>
</evidence>
<dbReference type="OrthoDB" id="1798043at2"/>
<comment type="function">
    <text evidence="10">Required for transformation and DNA binding.</text>
</comment>
<feature type="propeptide" id="PRO_5035507874" evidence="11">
    <location>
        <begin position="1"/>
        <end position="10"/>
    </location>
</feature>
<keyword evidence="8 10" id="KW-0178">Competence</keyword>
<dbReference type="GO" id="GO:0005886">
    <property type="term" value="C:plasma membrane"/>
    <property type="evidence" value="ECO:0007669"/>
    <property type="project" value="UniProtKB-SubCell"/>
</dbReference>
<organism evidence="12 13">
    <name type="scientific">Salipaludibacillus keqinensis</name>
    <dbReference type="NCBI Taxonomy" id="2045207"/>
    <lineage>
        <taxon>Bacteria</taxon>
        <taxon>Bacillati</taxon>
        <taxon>Bacillota</taxon>
        <taxon>Bacilli</taxon>
        <taxon>Bacillales</taxon>
        <taxon>Bacillaceae</taxon>
    </lineage>
</organism>
<dbReference type="NCBIfam" id="NF040999">
    <property type="entry name" value="pilin_ComGC"/>
    <property type="match status" value="1"/>
</dbReference>
<dbReference type="GO" id="GO:0015627">
    <property type="term" value="C:type II protein secretion system complex"/>
    <property type="evidence" value="ECO:0007669"/>
    <property type="project" value="InterPro"/>
</dbReference>
<dbReference type="EMBL" id="PDOD01000001">
    <property type="protein sequence ID" value="PYZ95311.1"/>
    <property type="molecule type" value="Genomic_DNA"/>
</dbReference>
<dbReference type="InterPro" id="IPR016940">
    <property type="entry name" value="ComGC"/>
</dbReference>
<keyword evidence="4 11" id="KW-0488">Methylation</keyword>
<keyword evidence="6 10" id="KW-1133">Transmembrane helix</keyword>
<dbReference type="SUPFAM" id="SSF54523">
    <property type="entry name" value="Pili subunits"/>
    <property type="match status" value="1"/>
</dbReference>
<name>A0A323TJZ1_9BACI</name>
<feature type="modified residue" description="N-methylphenylalanine" evidence="11">
    <location>
        <position position="11"/>
    </location>
</feature>
<keyword evidence="7 10" id="KW-0472">Membrane</keyword>
<dbReference type="PROSITE" id="PS00409">
    <property type="entry name" value="PROKAR_NTER_METHYL"/>
    <property type="match status" value="1"/>
</dbReference>
<dbReference type="PRINTS" id="PR00813">
    <property type="entry name" value="BCTERIALGSPG"/>
</dbReference>
<comment type="similarity">
    <text evidence="9 10">Belongs to the ComGC family.</text>
</comment>
<evidence type="ECO:0000256" key="11">
    <source>
        <dbReference type="PIRSR" id="PIRSR029928-50"/>
    </source>
</evidence>
<dbReference type="Pfam" id="PF07963">
    <property type="entry name" value="N_methyl"/>
    <property type="match status" value="1"/>
</dbReference>
<proteinExistence type="inferred from homology"/>
<keyword evidence="13" id="KW-1185">Reference proteome</keyword>
<evidence type="ECO:0000313" key="13">
    <source>
        <dbReference type="Proteomes" id="UP000248214"/>
    </source>
</evidence>
<dbReference type="Proteomes" id="UP000248214">
    <property type="component" value="Unassembled WGS sequence"/>
</dbReference>
<evidence type="ECO:0000256" key="3">
    <source>
        <dbReference type="ARBA" id="ARBA00022475"/>
    </source>
</evidence>
<dbReference type="PANTHER" id="PTHR30093">
    <property type="entry name" value="GENERAL SECRETION PATHWAY PROTEIN G"/>
    <property type="match status" value="1"/>
</dbReference>
<evidence type="ECO:0000256" key="8">
    <source>
        <dbReference type="ARBA" id="ARBA00023287"/>
    </source>
</evidence>
<dbReference type="InterPro" id="IPR000983">
    <property type="entry name" value="Bac_GSPG_pilin"/>
</dbReference>
<evidence type="ECO:0000256" key="2">
    <source>
        <dbReference type="ARBA" id="ARBA00004241"/>
    </source>
</evidence>
<accession>A0A323TJZ1</accession>
<dbReference type="PIRSF" id="PIRSF029928">
    <property type="entry name" value="Late_competence_ComGC"/>
    <property type="match status" value="1"/>
</dbReference>
<sequence length="101" mass="11046">MKKIIRSSKGFTLIEMMIVLVIISILLLIVVPNLTKNQELASDKGCEATIELIKTQVVAYQIEHNKLPSSISELEGDYVQSTTCPDGSKLILAGSEVKKAD</sequence>
<feature type="chain" id="PRO_5035507873" description="ComG operon protein 3" evidence="11">
    <location>
        <begin position="11"/>
        <end position="101"/>
    </location>
</feature>
<evidence type="ECO:0000256" key="10">
    <source>
        <dbReference type="PIRNR" id="PIRNR029928"/>
    </source>
</evidence>
<comment type="subcellular location">
    <subcellularLocation>
        <location evidence="1">Cell membrane</location>
        <topology evidence="1">Single-pass membrane protein</topology>
    </subcellularLocation>
    <subcellularLocation>
        <location evidence="2">Cell surface</location>
    </subcellularLocation>
</comment>
<evidence type="ECO:0000256" key="9">
    <source>
        <dbReference type="ARBA" id="ARBA00043982"/>
    </source>
</evidence>
<keyword evidence="3 10" id="KW-1003">Cell membrane</keyword>
<dbReference type="Gene3D" id="3.30.700.10">
    <property type="entry name" value="Glycoprotein, Type 4 Pilin"/>
    <property type="match status" value="1"/>
</dbReference>
<keyword evidence="10" id="KW-0813">Transport</keyword>
<protein>
    <recommendedName>
        <fullName evidence="10">ComG operon protein 3</fullName>
    </recommendedName>
</protein>
<evidence type="ECO:0000256" key="7">
    <source>
        <dbReference type="ARBA" id="ARBA00023136"/>
    </source>
</evidence>
<dbReference type="GO" id="GO:0009986">
    <property type="term" value="C:cell surface"/>
    <property type="evidence" value="ECO:0007669"/>
    <property type="project" value="UniProtKB-SubCell"/>
</dbReference>
<comment type="caution">
    <text evidence="12">The sequence shown here is derived from an EMBL/GenBank/DDBJ whole genome shotgun (WGS) entry which is preliminary data.</text>
</comment>
<dbReference type="GO" id="GO:0030420">
    <property type="term" value="P:establishment of competence for transformation"/>
    <property type="evidence" value="ECO:0007669"/>
    <property type="project" value="UniProtKB-UniRule"/>
</dbReference>
<comment type="subunit">
    <text evidence="10">Homodimer.</text>
</comment>
<gene>
    <name evidence="12" type="ORF">CR194_01965</name>
</gene>
<feature type="transmembrane region" description="Helical" evidence="10">
    <location>
        <begin position="12"/>
        <end position="31"/>
    </location>
</feature>
<keyword evidence="5 10" id="KW-0812">Transmembrane</keyword>
<dbReference type="NCBIfam" id="TIGR02532">
    <property type="entry name" value="IV_pilin_GFxxxE"/>
    <property type="match status" value="1"/>
</dbReference>
<evidence type="ECO:0000256" key="6">
    <source>
        <dbReference type="ARBA" id="ARBA00022989"/>
    </source>
</evidence>
<evidence type="ECO:0000256" key="4">
    <source>
        <dbReference type="ARBA" id="ARBA00022481"/>
    </source>
</evidence>
<dbReference type="InterPro" id="IPR045584">
    <property type="entry name" value="Pilin-like"/>
</dbReference>
<dbReference type="GO" id="GO:0015628">
    <property type="term" value="P:protein secretion by the type II secretion system"/>
    <property type="evidence" value="ECO:0007669"/>
    <property type="project" value="InterPro"/>
</dbReference>
<dbReference type="InterPro" id="IPR012902">
    <property type="entry name" value="N_methyl_site"/>
</dbReference>
<reference evidence="12 13" key="1">
    <citation type="submission" date="2017-10" db="EMBL/GenBank/DDBJ databases">
        <title>Bacillus sp. nov., a halophilic bacterium isolated from a Keqin Lake.</title>
        <authorList>
            <person name="Wang H."/>
        </authorList>
    </citation>
    <scope>NUCLEOTIDE SEQUENCE [LARGE SCALE GENOMIC DNA]</scope>
    <source>
        <strain evidence="12 13">KQ-12</strain>
    </source>
</reference>
<evidence type="ECO:0000313" key="12">
    <source>
        <dbReference type="EMBL" id="PYZ95311.1"/>
    </source>
</evidence>
<dbReference type="AlphaFoldDB" id="A0A323TJZ1"/>
<dbReference type="PANTHER" id="PTHR30093:SF2">
    <property type="entry name" value="TYPE II SECRETION SYSTEM PROTEIN H"/>
    <property type="match status" value="1"/>
</dbReference>
<evidence type="ECO:0000256" key="1">
    <source>
        <dbReference type="ARBA" id="ARBA00004162"/>
    </source>
</evidence>